<reference evidence="3 4" key="1">
    <citation type="submission" date="2018-05" db="EMBL/GenBank/DDBJ databases">
        <title>Genomic Encyclopedia of Type Strains, Phase III (KMG-III): the genomes of soil and plant-associated and newly described type strains.</title>
        <authorList>
            <person name="Whitman W."/>
        </authorList>
    </citation>
    <scope>NUCLEOTIDE SEQUENCE [LARGE SCALE GENOMIC DNA]</scope>
    <source>
        <strain evidence="3 4">CECT 5696</strain>
    </source>
</reference>
<dbReference type="RefSeq" id="WP_110043965.1">
    <property type="nucleotide sequence ID" value="NZ_CP054612.1"/>
</dbReference>
<evidence type="ECO:0000259" key="2">
    <source>
        <dbReference type="Pfam" id="PF00975"/>
    </source>
</evidence>
<sequence length="231" mass="26041">MDLYCLPYAGASSAVYKKWEKPLGGELRIQSIELPGRGRKFGKMRLNSMEQMIEHVFEELKGRLESGEPYGLFGHSLGGMLAYRLVERIGQAGLPAPRHLFISGVLPPHATRPYMIDHTLPDIELKNELQRLGGLTSEVLDHPELLKLMLPIIRSDLQAHNDEHTFRTQAGPVPCDMTVFYGRQDPLTEGDMGGWSLYTSMNFQIEAYAGGHFFIHDEEASLTRTMVSRLK</sequence>
<dbReference type="InterPro" id="IPR012223">
    <property type="entry name" value="TEII"/>
</dbReference>
<gene>
    <name evidence="3" type="ORF">DFQ01_106144</name>
</gene>
<dbReference type="InterPro" id="IPR001031">
    <property type="entry name" value="Thioesterase"/>
</dbReference>
<accession>A0A2V2YUR8</accession>
<dbReference type="PANTHER" id="PTHR11487">
    <property type="entry name" value="THIOESTERASE"/>
    <property type="match status" value="1"/>
</dbReference>
<evidence type="ECO:0000313" key="3">
    <source>
        <dbReference type="EMBL" id="PWW04860.1"/>
    </source>
</evidence>
<dbReference type="Gene3D" id="3.40.50.1820">
    <property type="entry name" value="alpha/beta hydrolase"/>
    <property type="match status" value="1"/>
</dbReference>
<dbReference type="AlphaFoldDB" id="A0A2V2YUR8"/>
<dbReference type="GO" id="GO:0008610">
    <property type="term" value="P:lipid biosynthetic process"/>
    <property type="evidence" value="ECO:0007669"/>
    <property type="project" value="TreeGrafter"/>
</dbReference>
<dbReference type="SUPFAM" id="SSF53474">
    <property type="entry name" value="alpha/beta-Hydrolases"/>
    <property type="match status" value="1"/>
</dbReference>
<dbReference type="EMBL" id="QGTQ01000006">
    <property type="protein sequence ID" value="PWW04860.1"/>
    <property type="molecule type" value="Genomic_DNA"/>
</dbReference>
<dbReference type="Proteomes" id="UP000246635">
    <property type="component" value="Unassembled WGS sequence"/>
</dbReference>
<dbReference type="OrthoDB" id="2213423at2"/>
<proteinExistence type="inferred from homology"/>
<dbReference type="Pfam" id="PF00975">
    <property type="entry name" value="Thioesterase"/>
    <property type="match status" value="1"/>
</dbReference>
<dbReference type="PANTHER" id="PTHR11487:SF0">
    <property type="entry name" value="S-ACYL FATTY ACID SYNTHASE THIOESTERASE, MEDIUM CHAIN"/>
    <property type="match status" value="1"/>
</dbReference>
<organism evidence="3 4">
    <name type="scientific">Paenibacillus cellulosilyticus</name>
    <dbReference type="NCBI Taxonomy" id="375489"/>
    <lineage>
        <taxon>Bacteria</taxon>
        <taxon>Bacillati</taxon>
        <taxon>Bacillota</taxon>
        <taxon>Bacilli</taxon>
        <taxon>Bacillales</taxon>
        <taxon>Paenibacillaceae</taxon>
        <taxon>Paenibacillus</taxon>
    </lineage>
</organism>
<feature type="domain" description="Thioesterase" evidence="2">
    <location>
        <begin position="3"/>
        <end position="219"/>
    </location>
</feature>
<name>A0A2V2YUR8_9BACL</name>
<evidence type="ECO:0000313" key="4">
    <source>
        <dbReference type="Proteomes" id="UP000246635"/>
    </source>
</evidence>
<protein>
    <submittedName>
        <fullName evidence="3">Surfactin synthase thioesterase subunit</fullName>
    </submittedName>
</protein>
<comment type="similarity">
    <text evidence="1">Belongs to the thioesterase family.</text>
</comment>
<dbReference type="InterPro" id="IPR029058">
    <property type="entry name" value="AB_hydrolase_fold"/>
</dbReference>
<keyword evidence="4" id="KW-1185">Reference proteome</keyword>
<evidence type="ECO:0000256" key="1">
    <source>
        <dbReference type="ARBA" id="ARBA00007169"/>
    </source>
</evidence>
<comment type="caution">
    <text evidence="3">The sequence shown here is derived from an EMBL/GenBank/DDBJ whole genome shotgun (WGS) entry which is preliminary data.</text>
</comment>